<name>A0A261GAV4_9BIFI</name>
<dbReference type="KEGG" id="beu:BE0216_09700"/>
<gene>
    <name evidence="3" type="ORF">BE0216_09700</name>
    <name evidence="2" type="ORF">BEUL_0859</name>
</gene>
<dbReference type="GO" id="GO:0016740">
    <property type="term" value="F:transferase activity"/>
    <property type="evidence" value="ECO:0007669"/>
    <property type="project" value="UniProtKB-KW"/>
</dbReference>
<dbReference type="Pfam" id="PF04230">
    <property type="entry name" value="PS_pyruv_trans"/>
    <property type="match status" value="1"/>
</dbReference>
<evidence type="ECO:0000313" key="5">
    <source>
        <dbReference type="Proteomes" id="UP000593943"/>
    </source>
</evidence>
<dbReference type="EMBL" id="CP062938">
    <property type="protein sequence ID" value="QOL32679.1"/>
    <property type="molecule type" value="Genomic_DNA"/>
</dbReference>
<evidence type="ECO:0000313" key="2">
    <source>
        <dbReference type="EMBL" id="OZG68549.1"/>
    </source>
</evidence>
<dbReference type="RefSeq" id="WP_158217188.1">
    <property type="nucleotide sequence ID" value="NZ_CP062938.1"/>
</dbReference>
<dbReference type="AlphaFoldDB" id="A0A261GAV4"/>
<reference evidence="3 5" key="2">
    <citation type="submission" date="2020-10" db="EMBL/GenBank/DDBJ databases">
        <title>Genome sequencing of Bifidobacterium eulemuris_DSMZ_100216.</title>
        <authorList>
            <person name="Kim J."/>
        </authorList>
    </citation>
    <scope>NUCLEOTIDE SEQUENCE [LARGE SCALE GENOMIC DNA]</scope>
    <source>
        <strain evidence="3 5">DSM 100216</strain>
    </source>
</reference>
<protein>
    <submittedName>
        <fullName evidence="2 3">Polysaccharide pyruvyl transferase</fullName>
    </submittedName>
</protein>
<evidence type="ECO:0000313" key="3">
    <source>
        <dbReference type="EMBL" id="QOL32679.1"/>
    </source>
</evidence>
<proteinExistence type="predicted"/>
<dbReference type="Proteomes" id="UP000216057">
    <property type="component" value="Unassembled WGS sequence"/>
</dbReference>
<reference evidence="2 4" key="1">
    <citation type="journal article" date="2017" name="BMC Genomics">
        <title>Comparative genomic and phylogenomic analyses of the Bifidobacteriaceae family.</title>
        <authorList>
            <person name="Lugli G.A."/>
            <person name="Milani C."/>
            <person name="Turroni F."/>
            <person name="Duranti S."/>
            <person name="Mancabelli L."/>
            <person name="Mangifesta M."/>
            <person name="Ferrario C."/>
            <person name="Modesto M."/>
            <person name="Mattarelli P."/>
            <person name="Jiri K."/>
            <person name="van Sinderen D."/>
            <person name="Ventura M."/>
        </authorList>
    </citation>
    <scope>NUCLEOTIDE SEQUENCE [LARGE SCALE GENOMIC DNA]</scope>
    <source>
        <strain evidence="2 4">DSM 100216</strain>
    </source>
</reference>
<dbReference type="EMBL" id="MWWZ01000005">
    <property type="protein sequence ID" value="OZG68549.1"/>
    <property type="molecule type" value="Genomic_DNA"/>
</dbReference>
<organism evidence="2 4">
    <name type="scientific">Bifidobacterium eulemuris</name>
    <dbReference type="NCBI Taxonomy" id="1765219"/>
    <lineage>
        <taxon>Bacteria</taxon>
        <taxon>Bacillati</taxon>
        <taxon>Actinomycetota</taxon>
        <taxon>Actinomycetes</taxon>
        <taxon>Bifidobacteriales</taxon>
        <taxon>Bifidobacteriaceae</taxon>
        <taxon>Bifidobacterium</taxon>
    </lineage>
</organism>
<dbReference type="OrthoDB" id="9811182at2"/>
<evidence type="ECO:0000259" key="1">
    <source>
        <dbReference type="Pfam" id="PF04230"/>
    </source>
</evidence>
<sequence>MHEKIAILTINDIDNYGNRLQNYALVQLLGGKDTCTTIHLDIYRYSIFKYYIRPFSTVLRMIKASISQNHKLYWKRISKAKQFTTRYASNNIFSLTAYKGLKVRGNNQLKTVVIGSDQVWNYEWLSKEDLSLRLGSFASSDVPTISYAASIGVSRIDGSVGPVFREYLPRLKAISVREDRARELIKEVADLNAAVVLDPTLMITSKEWLKITENFVSGDDRYVLTYFIGKPSAAQERTIQEYATAHNCRVRRMLDLRDPETYVSGPQDFVELFSKSEYVFTDSYHACCFSILFHKQFTVFNRDGMKGSMNSRMETLFRLFDLNAVVMDDGLAPVIDYDKVDRLLERHRAESQAWLDKAMEIE</sequence>
<evidence type="ECO:0000313" key="4">
    <source>
        <dbReference type="Proteomes" id="UP000216057"/>
    </source>
</evidence>
<feature type="domain" description="Polysaccharide pyruvyl transferase" evidence="1">
    <location>
        <begin position="15"/>
        <end position="303"/>
    </location>
</feature>
<keyword evidence="2" id="KW-0808">Transferase</keyword>
<dbReference type="InterPro" id="IPR007345">
    <property type="entry name" value="Polysacch_pyruvyl_Trfase"/>
</dbReference>
<dbReference type="Proteomes" id="UP000593943">
    <property type="component" value="Chromosome"/>
</dbReference>
<accession>A0A261GAV4</accession>
<keyword evidence="5" id="KW-1185">Reference proteome</keyword>